<gene>
    <name evidence="2" type="ORF">SAMN05877842_106164</name>
</gene>
<keyword evidence="2" id="KW-0808">Transferase</keyword>
<dbReference type="SUPFAM" id="SSF55729">
    <property type="entry name" value="Acyl-CoA N-acyltransferases (Nat)"/>
    <property type="match status" value="1"/>
</dbReference>
<dbReference type="PROSITE" id="PS51186">
    <property type="entry name" value="GNAT"/>
    <property type="match status" value="1"/>
</dbReference>
<sequence>MVLSKATDFEELAQFLSTENKEITSHIGYCGEKVEEIYQTLKEDFIDENGEPDFLIARNDSGEIVAAIGIDADETSGEVWGPFNQTTSYELQHELFEKLLTSHPHIQTFQFFNNKENTMQCTYMDKISASKTGEHLILIVQSENFEGVQKFKSTSFQQSDFLAFQQLHKELFPNTYYDAAIIVGRISEHHVLKILKNEFDEVLGYAYYEVDPAMGEASLEYIGISSNAQNKGLGTLLLREVLTEMFSYSQISEIQLCVDNTNSQANHVYFKVGFETKYVLVSYEMNRS</sequence>
<dbReference type="InterPro" id="IPR016181">
    <property type="entry name" value="Acyl_CoA_acyltransferase"/>
</dbReference>
<dbReference type="Pfam" id="PF00583">
    <property type="entry name" value="Acetyltransf_1"/>
    <property type="match status" value="1"/>
</dbReference>
<evidence type="ECO:0000313" key="2">
    <source>
        <dbReference type="EMBL" id="SOC39874.1"/>
    </source>
</evidence>
<accession>A0A285UD68</accession>
<name>A0A285UD68_9BACL</name>
<evidence type="ECO:0000259" key="1">
    <source>
        <dbReference type="PROSITE" id="PS51186"/>
    </source>
</evidence>
<keyword evidence="3" id="KW-1185">Reference proteome</keyword>
<dbReference type="Proteomes" id="UP000219252">
    <property type="component" value="Unassembled WGS sequence"/>
</dbReference>
<dbReference type="OrthoDB" id="87299at2"/>
<organism evidence="2 3">
    <name type="scientific">Ureibacillus acetophenoni</name>
    <dbReference type="NCBI Taxonomy" id="614649"/>
    <lineage>
        <taxon>Bacteria</taxon>
        <taxon>Bacillati</taxon>
        <taxon>Bacillota</taxon>
        <taxon>Bacilli</taxon>
        <taxon>Bacillales</taxon>
        <taxon>Caryophanaceae</taxon>
        <taxon>Ureibacillus</taxon>
    </lineage>
</organism>
<dbReference type="Gene3D" id="3.40.630.30">
    <property type="match status" value="1"/>
</dbReference>
<dbReference type="GO" id="GO:0016747">
    <property type="term" value="F:acyltransferase activity, transferring groups other than amino-acyl groups"/>
    <property type="evidence" value="ECO:0007669"/>
    <property type="project" value="InterPro"/>
</dbReference>
<proteinExistence type="predicted"/>
<reference evidence="3" key="1">
    <citation type="submission" date="2017-08" db="EMBL/GenBank/DDBJ databases">
        <authorList>
            <person name="Varghese N."/>
            <person name="Submissions S."/>
        </authorList>
    </citation>
    <scope>NUCLEOTIDE SEQUENCE [LARGE SCALE GENOMIC DNA]</scope>
    <source>
        <strain evidence="3">JC23</strain>
    </source>
</reference>
<dbReference type="InterPro" id="IPR000182">
    <property type="entry name" value="GNAT_dom"/>
</dbReference>
<dbReference type="CDD" id="cd04301">
    <property type="entry name" value="NAT_SF"/>
    <property type="match status" value="1"/>
</dbReference>
<dbReference type="EMBL" id="OBQC01000006">
    <property type="protein sequence ID" value="SOC39874.1"/>
    <property type="molecule type" value="Genomic_DNA"/>
</dbReference>
<evidence type="ECO:0000313" key="3">
    <source>
        <dbReference type="Proteomes" id="UP000219252"/>
    </source>
</evidence>
<feature type="domain" description="N-acetyltransferase" evidence="1">
    <location>
        <begin position="151"/>
        <end position="288"/>
    </location>
</feature>
<dbReference type="RefSeq" id="WP_097149548.1">
    <property type="nucleotide sequence ID" value="NZ_OBQC01000006.1"/>
</dbReference>
<dbReference type="AlphaFoldDB" id="A0A285UD68"/>
<protein>
    <submittedName>
        <fullName evidence="2">Acetyltransferase (GNAT) family protein</fullName>
    </submittedName>
</protein>